<feature type="transmembrane region" description="Helical" evidence="2">
    <location>
        <begin position="28"/>
        <end position="53"/>
    </location>
</feature>
<name>A0ABV2HH16_9HYPH</name>
<dbReference type="EMBL" id="JBEPLI010000008">
    <property type="protein sequence ID" value="MET3589845.1"/>
    <property type="molecule type" value="Genomic_DNA"/>
</dbReference>
<dbReference type="RefSeq" id="WP_354189736.1">
    <property type="nucleotide sequence ID" value="NZ_JBEPLI010000008.1"/>
</dbReference>
<evidence type="ECO:0000256" key="2">
    <source>
        <dbReference type="SAM" id="Phobius"/>
    </source>
</evidence>
<feature type="transmembrane region" description="Helical" evidence="2">
    <location>
        <begin position="118"/>
        <end position="137"/>
    </location>
</feature>
<keyword evidence="1" id="KW-0175">Coiled coil</keyword>
<evidence type="ECO:0000313" key="3">
    <source>
        <dbReference type="EMBL" id="MET3589845.1"/>
    </source>
</evidence>
<accession>A0ABV2HH16</accession>
<protein>
    <submittedName>
        <fullName evidence="3">Membrane protein</fullName>
    </submittedName>
</protein>
<dbReference type="Proteomes" id="UP001549086">
    <property type="component" value="Unassembled WGS sequence"/>
</dbReference>
<keyword evidence="2" id="KW-1133">Transmembrane helix</keyword>
<keyword evidence="2" id="KW-0472">Membrane</keyword>
<evidence type="ECO:0000256" key="1">
    <source>
        <dbReference type="SAM" id="Coils"/>
    </source>
</evidence>
<feature type="transmembrane region" description="Helical" evidence="2">
    <location>
        <begin position="59"/>
        <end position="84"/>
    </location>
</feature>
<sequence length="147" mass="16618">MHKFIAPILNHIFGGGLKSTVKKVRLQAFCYSITGIALFMALLFLCIIGFLALCLVMKPLAAASTLFVIWLFLAGLGVFIGRIVKTYQRYEQQKKSEEQRHQLMAEATLSSIALLGRYLPFGKLSVPILGLMTYFLWKKDKKDHFSD</sequence>
<reference evidence="3 4" key="1">
    <citation type="submission" date="2024-06" db="EMBL/GenBank/DDBJ databases">
        <title>Genomic Encyclopedia of Type Strains, Phase IV (KMG-IV): sequencing the most valuable type-strain genomes for metagenomic binning, comparative biology and taxonomic classification.</title>
        <authorList>
            <person name="Goeker M."/>
        </authorList>
    </citation>
    <scope>NUCLEOTIDE SEQUENCE [LARGE SCALE GENOMIC DNA]</scope>
    <source>
        <strain evidence="3 4">DSM 23649</strain>
    </source>
</reference>
<keyword evidence="4" id="KW-1185">Reference proteome</keyword>
<keyword evidence="2" id="KW-0812">Transmembrane</keyword>
<evidence type="ECO:0000313" key="4">
    <source>
        <dbReference type="Proteomes" id="UP001549086"/>
    </source>
</evidence>
<comment type="caution">
    <text evidence="3">The sequence shown here is derived from an EMBL/GenBank/DDBJ whole genome shotgun (WGS) entry which is preliminary data.</text>
</comment>
<proteinExistence type="predicted"/>
<gene>
    <name evidence="3" type="ORF">ABID23_000933</name>
</gene>
<organism evidence="3 4">
    <name type="scientific">Bartonella silvatica</name>
    <dbReference type="NCBI Taxonomy" id="357760"/>
    <lineage>
        <taxon>Bacteria</taxon>
        <taxon>Pseudomonadati</taxon>
        <taxon>Pseudomonadota</taxon>
        <taxon>Alphaproteobacteria</taxon>
        <taxon>Hyphomicrobiales</taxon>
        <taxon>Bartonellaceae</taxon>
        <taxon>Bartonella</taxon>
    </lineage>
</organism>
<feature type="coiled-coil region" evidence="1">
    <location>
        <begin position="80"/>
        <end position="107"/>
    </location>
</feature>